<proteinExistence type="predicted"/>
<dbReference type="RefSeq" id="WP_167301453.1">
    <property type="nucleotide sequence ID" value="NZ_JAASQV010000006.1"/>
</dbReference>
<gene>
    <name evidence="1" type="ORF">FHR20_004253</name>
</gene>
<evidence type="ECO:0000313" key="1">
    <source>
        <dbReference type="EMBL" id="NIJ67271.1"/>
    </source>
</evidence>
<protein>
    <submittedName>
        <fullName evidence="1">Uncharacterized protein</fullName>
    </submittedName>
</protein>
<sequence>MQIRYFGSVPPGRCRPPFQENLHIPTAGEFHAAGLKQVHLAWQIAMDSVHDYDGATYYKLADETPEEAVEEFWQRSQPALANAYSLIQQGMELALKGRIAAVSPYLLIGGPKDWPKGTATGPVSFGEFRTLDATDLIPVHNSVVASPLDEPFKTFWEQVRRDRNKIMHSSAPGTFTPEQVVKTLLTAIEALFSEVPWAQRLIELEDESKFASLGFVDNARNHVLRQIATAIRHLKPAEAKRFFGYDDDRRGYVCPHCYFASNRDWQDDWPRLAQLTTKSPGATELYCLVCEETTVTERAPCGQTECKGDVIAEGICLTCTHSQDECFDVASGLVDSTLSKADHCYDFVFGYGTAGAGGYFAGDQQTLANDADAKEHGRFAMREKHLQRWNTVSIMHVQRRNFPDLTDADRVLGHWSRNGDNLDWIDGVRADRPDMGGLSE</sequence>
<dbReference type="AlphaFoldDB" id="A0A7X5ZXK4"/>
<evidence type="ECO:0000313" key="2">
    <source>
        <dbReference type="Proteomes" id="UP000564677"/>
    </source>
</evidence>
<comment type="caution">
    <text evidence="1">The sequence shown here is derived from an EMBL/GenBank/DDBJ whole genome shotgun (WGS) entry which is preliminary data.</text>
</comment>
<dbReference type="Proteomes" id="UP000564677">
    <property type="component" value="Unassembled WGS sequence"/>
</dbReference>
<keyword evidence="2" id="KW-1185">Reference proteome</keyword>
<reference evidence="1 2" key="1">
    <citation type="submission" date="2020-03" db="EMBL/GenBank/DDBJ databases">
        <title>Genomic Encyclopedia of Type Strains, Phase IV (KMG-IV): sequencing the most valuable type-strain genomes for metagenomic binning, comparative biology and taxonomic classification.</title>
        <authorList>
            <person name="Goeker M."/>
        </authorList>
    </citation>
    <scope>NUCLEOTIDE SEQUENCE [LARGE SCALE GENOMIC DNA]</scope>
    <source>
        <strain evidence="1 2">DSM 4733</strain>
    </source>
</reference>
<accession>A0A7X5ZXK4</accession>
<organism evidence="1 2">
    <name type="scientific">Sphingomonas leidyi</name>
    <dbReference type="NCBI Taxonomy" id="68569"/>
    <lineage>
        <taxon>Bacteria</taxon>
        <taxon>Pseudomonadati</taxon>
        <taxon>Pseudomonadota</taxon>
        <taxon>Alphaproteobacteria</taxon>
        <taxon>Sphingomonadales</taxon>
        <taxon>Sphingomonadaceae</taxon>
        <taxon>Sphingomonas</taxon>
    </lineage>
</organism>
<name>A0A7X5ZXK4_9SPHN</name>
<dbReference type="EMBL" id="JAASQV010000006">
    <property type="protein sequence ID" value="NIJ67271.1"/>
    <property type="molecule type" value="Genomic_DNA"/>
</dbReference>